<evidence type="ECO:0000313" key="2">
    <source>
        <dbReference type="Proteomes" id="UP000273044"/>
    </source>
</evidence>
<accession>A0A448MUX4</accession>
<dbReference type="Proteomes" id="UP000273044">
    <property type="component" value="Chromosome"/>
</dbReference>
<dbReference type="EMBL" id="LR134406">
    <property type="protein sequence ID" value="VEH68953.1"/>
    <property type="molecule type" value="Genomic_DNA"/>
</dbReference>
<organism evidence="1 2">
    <name type="scientific">Arachnia propionica</name>
    <dbReference type="NCBI Taxonomy" id="1750"/>
    <lineage>
        <taxon>Bacteria</taxon>
        <taxon>Bacillati</taxon>
        <taxon>Actinomycetota</taxon>
        <taxon>Actinomycetes</taxon>
        <taxon>Propionibacteriales</taxon>
        <taxon>Propionibacteriaceae</taxon>
        <taxon>Arachnia</taxon>
    </lineage>
</organism>
<keyword evidence="2" id="KW-1185">Reference proteome</keyword>
<dbReference type="AlphaFoldDB" id="A0A448MUX4"/>
<proteinExistence type="predicted"/>
<evidence type="ECO:0000313" key="1">
    <source>
        <dbReference type="EMBL" id="VEH68953.1"/>
    </source>
</evidence>
<reference evidence="1 2" key="1">
    <citation type="submission" date="2018-12" db="EMBL/GenBank/DDBJ databases">
        <authorList>
            <consortium name="Pathogen Informatics"/>
        </authorList>
    </citation>
    <scope>NUCLEOTIDE SEQUENCE [LARGE SCALE GENOMIC DNA]</scope>
    <source>
        <strain evidence="1 2">NCTC12967</strain>
    </source>
</reference>
<protein>
    <submittedName>
        <fullName evidence="1">Uncharacterized protein</fullName>
    </submittedName>
</protein>
<gene>
    <name evidence="1" type="ORF">NCTC12967_00217</name>
</gene>
<name>A0A448MUX4_9ACTN</name>
<sequence>MLGLVAIPFASGGVGGCSSAGPVSDPTASATASVKRRRSTVVIEPPEGWQLYYPPERVVGPITRVIRFAHPGDEEEGIAVDFLEGDALRKYSNHVKFDPYTGKLDVEAYMSVWVSQEGVRQYPDTEFLGSRYLGGELAAGASFTRKTDKGVSHACQWWIVWRDDIRWDFELCSAPDASVIAPELIAALDTVTWVDVPPSFRCSPALSSDINC</sequence>